<keyword evidence="1" id="KW-0805">Transcription regulation</keyword>
<dbReference type="InterPro" id="IPR000524">
    <property type="entry name" value="Tscrpt_reg_HTH_GntR"/>
</dbReference>
<keyword evidence="2" id="KW-0238">DNA-binding</keyword>
<evidence type="ECO:0000256" key="3">
    <source>
        <dbReference type="ARBA" id="ARBA00023163"/>
    </source>
</evidence>
<dbReference type="SUPFAM" id="SSF46785">
    <property type="entry name" value="Winged helix' DNA-binding domain"/>
    <property type="match status" value="1"/>
</dbReference>
<sequence>MYKEQGNETNPFGESLAKQIYRHILKLIIEGKLQSGDKIVEEEISKTLNTSRAPVREALYLLQVDGIVERIPRRGSVVKSFTQKEIDDYLKTTVHLIGFGIDQSSERWTEANQKEFRGLFKEVEEAYNSNELVDFQLRSEQLFRYIIFLTDNKALIRFYDEANHILSVFAQVQMNKETKVSFYKELSSFATAILQNDCAKAKVHVQRAIEEGAR</sequence>
<evidence type="ECO:0000256" key="2">
    <source>
        <dbReference type="ARBA" id="ARBA00023125"/>
    </source>
</evidence>
<keyword evidence="6" id="KW-1185">Reference proteome</keyword>
<reference evidence="5 6" key="1">
    <citation type="submission" date="2018-11" db="EMBL/GenBank/DDBJ databases">
        <title>Genomic Encyclopedia of Type Strains, Phase IV (KMG-IV): sequencing the most valuable type-strain genomes for metagenomic binning, comparative biology and taxonomic classification.</title>
        <authorList>
            <person name="Goeker M."/>
        </authorList>
    </citation>
    <scope>NUCLEOTIDE SEQUENCE [LARGE SCALE GENOMIC DNA]</scope>
    <source>
        <strain evidence="5 6">DSM 18090</strain>
    </source>
</reference>
<organism evidence="5 6">
    <name type="scientific">Aquisalibacillus elongatus</name>
    <dbReference type="NCBI Taxonomy" id="485577"/>
    <lineage>
        <taxon>Bacteria</taxon>
        <taxon>Bacillati</taxon>
        <taxon>Bacillota</taxon>
        <taxon>Bacilli</taxon>
        <taxon>Bacillales</taxon>
        <taxon>Bacillaceae</taxon>
        <taxon>Aquisalibacillus</taxon>
    </lineage>
</organism>
<dbReference type="InterPro" id="IPR036388">
    <property type="entry name" value="WH-like_DNA-bd_sf"/>
</dbReference>
<protein>
    <submittedName>
        <fullName evidence="5">GntR family transcriptional regulator</fullName>
    </submittedName>
</protein>
<evidence type="ECO:0000259" key="4">
    <source>
        <dbReference type="PROSITE" id="PS50949"/>
    </source>
</evidence>
<name>A0A3N5AYK3_9BACI</name>
<evidence type="ECO:0000256" key="1">
    <source>
        <dbReference type="ARBA" id="ARBA00023015"/>
    </source>
</evidence>
<dbReference type="AlphaFoldDB" id="A0A3N5AYK3"/>
<proteinExistence type="predicted"/>
<dbReference type="GO" id="GO:0003677">
    <property type="term" value="F:DNA binding"/>
    <property type="evidence" value="ECO:0007669"/>
    <property type="project" value="UniProtKB-KW"/>
</dbReference>
<dbReference type="CDD" id="cd07377">
    <property type="entry name" value="WHTH_GntR"/>
    <property type="match status" value="1"/>
</dbReference>
<dbReference type="Proteomes" id="UP000276443">
    <property type="component" value="Unassembled WGS sequence"/>
</dbReference>
<dbReference type="InterPro" id="IPR036390">
    <property type="entry name" value="WH_DNA-bd_sf"/>
</dbReference>
<dbReference type="InterPro" id="IPR008920">
    <property type="entry name" value="TF_FadR/GntR_C"/>
</dbReference>
<dbReference type="Gene3D" id="1.10.10.10">
    <property type="entry name" value="Winged helix-like DNA-binding domain superfamily/Winged helix DNA-binding domain"/>
    <property type="match status" value="1"/>
</dbReference>
<dbReference type="PROSITE" id="PS50949">
    <property type="entry name" value="HTH_GNTR"/>
    <property type="match status" value="1"/>
</dbReference>
<evidence type="ECO:0000313" key="6">
    <source>
        <dbReference type="Proteomes" id="UP000276443"/>
    </source>
</evidence>
<dbReference type="Pfam" id="PF00392">
    <property type="entry name" value="GntR"/>
    <property type="match status" value="1"/>
</dbReference>
<feature type="domain" description="HTH gntR-type" evidence="4">
    <location>
        <begin position="14"/>
        <end position="81"/>
    </location>
</feature>
<keyword evidence="3" id="KW-0804">Transcription</keyword>
<dbReference type="PANTHER" id="PTHR43537:SF24">
    <property type="entry name" value="GLUCONATE OPERON TRANSCRIPTIONAL REPRESSOR"/>
    <property type="match status" value="1"/>
</dbReference>
<comment type="caution">
    <text evidence="5">The sequence shown here is derived from an EMBL/GenBank/DDBJ whole genome shotgun (WGS) entry which is preliminary data.</text>
</comment>
<dbReference type="PANTHER" id="PTHR43537">
    <property type="entry name" value="TRANSCRIPTIONAL REGULATOR, GNTR FAMILY"/>
    <property type="match status" value="1"/>
</dbReference>
<accession>A0A3N5AYK3</accession>
<dbReference type="GO" id="GO:0003700">
    <property type="term" value="F:DNA-binding transcription factor activity"/>
    <property type="evidence" value="ECO:0007669"/>
    <property type="project" value="InterPro"/>
</dbReference>
<dbReference type="RefSeq" id="WP_170158604.1">
    <property type="nucleotide sequence ID" value="NZ_RKRF01000014.1"/>
</dbReference>
<gene>
    <name evidence="5" type="ORF">EDC24_2875</name>
</gene>
<evidence type="ECO:0000313" key="5">
    <source>
        <dbReference type="EMBL" id="RPF50059.1"/>
    </source>
</evidence>
<dbReference type="Gene3D" id="1.20.120.530">
    <property type="entry name" value="GntR ligand-binding domain-like"/>
    <property type="match status" value="1"/>
</dbReference>
<dbReference type="SMART" id="SM00345">
    <property type="entry name" value="HTH_GNTR"/>
    <property type="match status" value="1"/>
</dbReference>
<dbReference type="EMBL" id="RKRF01000014">
    <property type="protein sequence ID" value="RPF50059.1"/>
    <property type="molecule type" value="Genomic_DNA"/>
</dbReference>